<organism evidence="1 2">
    <name type="scientific">Brevundimonas nasdae</name>
    <dbReference type="NCBI Taxonomy" id="172043"/>
    <lineage>
        <taxon>Bacteria</taxon>
        <taxon>Pseudomonadati</taxon>
        <taxon>Pseudomonadota</taxon>
        <taxon>Alphaproteobacteria</taxon>
        <taxon>Caulobacterales</taxon>
        <taxon>Caulobacteraceae</taxon>
        <taxon>Brevundimonas</taxon>
    </lineage>
</organism>
<evidence type="ECO:0000313" key="2">
    <source>
        <dbReference type="Proteomes" id="UP000824334"/>
    </source>
</evidence>
<gene>
    <name evidence="1" type="ORF">KWG56_04020</name>
</gene>
<name>A0ABX8TIV4_9CAUL</name>
<dbReference type="Proteomes" id="UP000824334">
    <property type="component" value="Chromosome"/>
</dbReference>
<keyword evidence="2" id="KW-1185">Reference proteome</keyword>
<proteinExistence type="predicted"/>
<accession>A0ABX8TIV4</accession>
<protein>
    <submittedName>
        <fullName evidence="1">Uncharacterized protein</fullName>
    </submittedName>
</protein>
<dbReference type="GeneID" id="94374420"/>
<dbReference type="EMBL" id="CP080034">
    <property type="protein sequence ID" value="QYC11183.1"/>
    <property type="molecule type" value="Genomic_DNA"/>
</dbReference>
<evidence type="ECO:0000313" key="1">
    <source>
        <dbReference type="EMBL" id="QYC11183.1"/>
    </source>
</evidence>
<sequence>MTSSSDSARRTDRRPGIAICAYDVDDQGWDLVEDLSGQPWSPTGARTVPVTAADPESLASTLSAHLQSGDCRAVLLVGRNHKSGGFRVQMRAENRDLTHKNRQTLTGPGVARTTAPVADIVRALNAAGLSVDASSEAEDDIGSYLLYRVLSELPEGPHTPAIGLLRAPLPADEALIRKGVKAAANAIASHL</sequence>
<dbReference type="RefSeq" id="WP_219353819.1">
    <property type="nucleotide sequence ID" value="NZ_CBFGPT010000015.1"/>
</dbReference>
<reference evidence="1 2" key="1">
    <citation type="submission" date="2021-07" db="EMBL/GenBank/DDBJ databases">
        <title>Isolation and characterization of bacteria from a gold mining with a capacity of golden bioaccumulation.</title>
        <authorList>
            <person name="Yang X.J."/>
        </authorList>
    </citation>
    <scope>NUCLEOTIDE SEQUENCE [LARGE SCALE GENOMIC DNA]</scope>
    <source>
        <strain evidence="1 2">Au29</strain>
    </source>
</reference>